<dbReference type="AlphaFoldDB" id="W2S6X4"/>
<dbReference type="VEuPathDB" id="FungiDB:HMPREF1541_10637"/>
<feature type="signal peptide" evidence="1">
    <location>
        <begin position="1"/>
        <end position="23"/>
    </location>
</feature>
<evidence type="ECO:0000256" key="1">
    <source>
        <dbReference type="SAM" id="SignalP"/>
    </source>
</evidence>
<organism evidence="2 3">
    <name type="scientific">Cyphellophora europaea (strain CBS 101466)</name>
    <name type="common">Phialophora europaea</name>
    <dbReference type="NCBI Taxonomy" id="1220924"/>
    <lineage>
        <taxon>Eukaryota</taxon>
        <taxon>Fungi</taxon>
        <taxon>Dikarya</taxon>
        <taxon>Ascomycota</taxon>
        <taxon>Pezizomycotina</taxon>
        <taxon>Eurotiomycetes</taxon>
        <taxon>Chaetothyriomycetidae</taxon>
        <taxon>Chaetothyriales</taxon>
        <taxon>Cyphellophoraceae</taxon>
        <taxon>Cyphellophora</taxon>
    </lineage>
</organism>
<keyword evidence="3" id="KW-1185">Reference proteome</keyword>
<protein>
    <submittedName>
        <fullName evidence="2">Uncharacterized protein</fullName>
    </submittedName>
</protein>
<reference evidence="2 3" key="1">
    <citation type="submission" date="2013-03" db="EMBL/GenBank/DDBJ databases">
        <title>The Genome Sequence of Phialophora europaea CBS 101466.</title>
        <authorList>
            <consortium name="The Broad Institute Genomics Platform"/>
            <person name="Cuomo C."/>
            <person name="de Hoog S."/>
            <person name="Gorbushina A."/>
            <person name="Walker B."/>
            <person name="Young S.K."/>
            <person name="Zeng Q."/>
            <person name="Gargeya S."/>
            <person name="Fitzgerald M."/>
            <person name="Haas B."/>
            <person name="Abouelleil A."/>
            <person name="Allen A.W."/>
            <person name="Alvarado L."/>
            <person name="Arachchi H.M."/>
            <person name="Berlin A.M."/>
            <person name="Chapman S.B."/>
            <person name="Gainer-Dewar J."/>
            <person name="Goldberg J."/>
            <person name="Griggs A."/>
            <person name="Gujja S."/>
            <person name="Hansen M."/>
            <person name="Howarth C."/>
            <person name="Imamovic A."/>
            <person name="Ireland A."/>
            <person name="Larimer J."/>
            <person name="McCowan C."/>
            <person name="Murphy C."/>
            <person name="Pearson M."/>
            <person name="Poon T.W."/>
            <person name="Priest M."/>
            <person name="Roberts A."/>
            <person name="Saif S."/>
            <person name="Shea T."/>
            <person name="Sisk P."/>
            <person name="Sykes S."/>
            <person name="Wortman J."/>
            <person name="Nusbaum C."/>
            <person name="Birren B."/>
        </authorList>
    </citation>
    <scope>NUCLEOTIDE SEQUENCE [LARGE SCALE GENOMIC DNA]</scope>
    <source>
        <strain evidence="2 3">CBS 101466</strain>
    </source>
</reference>
<dbReference type="EMBL" id="KB822715">
    <property type="protein sequence ID" value="ETN44456.1"/>
    <property type="molecule type" value="Genomic_DNA"/>
</dbReference>
<name>W2S6X4_CYPE1</name>
<accession>W2S6X4</accession>
<dbReference type="STRING" id="1220924.W2S6X4"/>
<dbReference type="OrthoDB" id="4227485at2759"/>
<evidence type="ECO:0000313" key="2">
    <source>
        <dbReference type="EMBL" id="ETN44456.1"/>
    </source>
</evidence>
<keyword evidence="1" id="KW-0732">Signal</keyword>
<dbReference type="RefSeq" id="XP_008713529.1">
    <property type="nucleotide sequence ID" value="XM_008715307.1"/>
</dbReference>
<dbReference type="Proteomes" id="UP000030752">
    <property type="component" value="Unassembled WGS sequence"/>
</dbReference>
<feature type="chain" id="PRO_5004824337" evidence="1">
    <location>
        <begin position="24"/>
        <end position="152"/>
    </location>
</feature>
<dbReference type="GeneID" id="19977976"/>
<dbReference type="InParanoid" id="W2S6X4"/>
<proteinExistence type="predicted"/>
<dbReference type="HOGENOM" id="CLU_1722298_0_0_1"/>
<gene>
    <name evidence="2" type="ORF">HMPREF1541_10637</name>
</gene>
<evidence type="ECO:0000313" key="3">
    <source>
        <dbReference type="Proteomes" id="UP000030752"/>
    </source>
</evidence>
<sequence>MRIGTLNWIWRVFYRVYLTLTRTVVDQQIQASSKKDTGNQQTSKFVRITYYVLERGVWRASQILDVDPSNPSVVERVALKHMRKRIRLFDADLNILTPQRCFQAATDDGKNTILLIPEGEIDIRTDLEDSVAELFGTRSSNMIEARSKRSRR</sequence>